<dbReference type="InterPro" id="IPR003593">
    <property type="entry name" value="AAA+_ATPase"/>
</dbReference>
<accession>A0A1G2DXD6</accession>
<dbReference type="GO" id="GO:0005524">
    <property type="term" value="F:ATP binding"/>
    <property type="evidence" value="ECO:0007669"/>
    <property type="project" value="UniProtKB-UniRule"/>
</dbReference>
<comment type="subcellular location">
    <subcellularLocation>
        <location evidence="9">Cell membrane</location>
        <topology evidence="9">Peripheral membrane protein</topology>
        <orientation evidence="9">Cytoplasmic side</orientation>
    </subcellularLocation>
</comment>
<dbReference type="Proteomes" id="UP000176752">
    <property type="component" value="Unassembled WGS sequence"/>
</dbReference>
<dbReference type="AlphaFoldDB" id="A0A1G2DXD6"/>
<protein>
    <recommendedName>
        <fullName evidence="2 9">Cell division ATP-binding protein FtsE</fullName>
    </recommendedName>
</protein>
<dbReference type="SUPFAM" id="SSF52540">
    <property type="entry name" value="P-loop containing nucleoside triphosphate hydrolases"/>
    <property type="match status" value="1"/>
</dbReference>
<feature type="domain" description="ABC transporter" evidence="10">
    <location>
        <begin position="2"/>
        <end position="226"/>
    </location>
</feature>
<dbReference type="Gene3D" id="3.40.50.300">
    <property type="entry name" value="P-loop containing nucleotide triphosphate hydrolases"/>
    <property type="match status" value="1"/>
</dbReference>
<evidence type="ECO:0000256" key="6">
    <source>
        <dbReference type="ARBA" id="ARBA00022840"/>
    </source>
</evidence>
<dbReference type="GO" id="GO:0016887">
    <property type="term" value="F:ATP hydrolysis activity"/>
    <property type="evidence" value="ECO:0007669"/>
    <property type="project" value="InterPro"/>
</dbReference>
<dbReference type="GO" id="GO:0022857">
    <property type="term" value="F:transmembrane transporter activity"/>
    <property type="evidence" value="ECO:0007669"/>
    <property type="project" value="TreeGrafter"/>
</dbReference>
<evidence type="ECO:0000313" key="12">
    <source>
        <dbReference type="Proteomes" id="UP000176752"/>
    </source>
</evidence>
<dbReference type="GO" id="GO:0005886">
    <property type="term" value="C:plasma membrane"/>
    <property type="evidence" value="ECO:0007669"/>
    <property type="project" value="UniProtKB-SubCell"/>
</dbReference>
<dbReference type="InterPro" id="IPR027417">
    <property type="entry name" value="P-loop_NTPase"/>
</dbReference>
<dbReference type="InterPro" id="IPR005286">
    <property type="entry name" value="Cell_div_FtsE"/>
</dbReference>
<evidence type="ECO:0000256" key="1">
    <source>
        <dbReference type="ARBA" id="ARBA00005417"/>
    </source>
</evidence>
<dbReference type="Pfam" id="PF00005">
    <property type="entry name" value="ABC_tran"/>
    <property type="match status" value="1"/>
</dbReference>
<dbReference type="PANTHER" id="PTHR24220:SF470">
    <property type="entry name" value="CELL DIVISION ATP-BINDING PROTEIN FTSE"/>
    <property type="match status" value="1"/>
</dbReference>
<gene>
    <name evidence="9" type="primary">ftsE</name>
    <name evidence="11" type="ORF">A2Z78_01200</name>
</gene>
<dbReference type="GO" id="GO:0051301">
    <property type="term" value="P:cell division"/>
    <property type="evidence" value="ECO:0007669"/>
    <property type="project" value="UniProtKB-UniRule"/>
</dbReference>
<dbReference type="PROSITE" id="PS50893">
    <property type="entry name" value="ABC_TRANSPORTER_2"/>
    <property type="match status" value="1"/>
</dbReference>
<comment type="similarity">
    <text evidence="1 9">Belongs to the ABC transporter superfamily.</text>
</comment>
<evidence type="ECO:0000256" key="3">
    <source>
        <dbReference type="ARBA" id="ARBA00022475"/>
    </source>
</evidence>
<dbReference type="SMART" id="SM00382">
    <property type="entry name" value="AAA"/>
    <property type="match status" value="1"/>
</dbReference>
<dbReference type="InterPro" id="IPR003439">
    <property type="entry name" value="ABC_transporter-like_ATP-bd"/>
</dbReference>
<proteinExistence type="inferred from homology"/>
<name>A0A1G2DXD6_9BACT</name>
<evidence type="ECO:0000256" key="5">
    <source>
        <dbReference type="ARBA" id="ARBA00022741"/>
    </source>
</evidence>
<keyword evidence="3 9" id="KW-1003">Cell membrane</keyword>
<dbReference type="NCBIfam" id="TIGR02673">
    <property type="entry name" value="FtsE"/>
    <property type="match status" value="1"/>
</dbReference>
<dbReference type="InterPro" id="IPR017871">
    <property type="entry name" value="ABC_transporter-like_CS"/>
</dbReference>
<comment type="subunit">
    <text evidence="9">Homodimer. Forms a membrane-associated complex with FtsX.</text>
</comment>
<evidence type="ECO:0000313" key="11">
    <source>
        <dbReference type="EMBL" id="OGZ17568.1"/>
    </source>
</evidence>
<dbReference type="STRING" id="1801660.A2Z78_01200"/>
<keyword evidence="5 9" id="KW-0547">Nucleotide-binding</keyword>
<evidence type="ECO:0000256" key="4">
    <source>
        <dbReference type="ARBA" id="ARBA00022618"/>
    </source>
</evidence>
<sequence length="226" mass="25666">MIRFQNIAKIYSSDITALEDISFKIDKKEFVSIVGKSGAGKTTLLKMILAQEKPSRGKVFFDNQDVHKIPHSELPHYRRRIGSIFQDYKLFPNKTAYENVAYILEVTGSSDLQIEKEVPQALEIVGLGYRHSNFPRELSGGERQRVAIARALIHRPDVLLADEPTGNLDPYHTREIIQLLSRINEMGTTVILATHNKEVVNNLGKRVITIENGRVIRDEKTGRFVL</sequence>
<keyword evidence="7 9" id="KW-0472">Membrane</keyword>
<reference evidence="11 12" key="1">
    <citation type="journal article" date="2016" name="Nat. Commun.">
        <title>Thousands of microbial genomes shed light on interconnected biogeochemical processes in an aquifer system.</title>
        <authorList>
            <person name="Anantharaman K."/>
            <person name="Brown C.T."/>
            <person name="Hug L.A."/>
            <person name="Sharon I."/>
            <person name="Castelle C.J."/>
            <person name="Probst A.J."/>
            <person name="Thomas B.C."/>
            <person name="Singh A."/>
            <person name="Wilkins M.J."/>
            <person name="Karaoz U."/>
            <person name="Brodie E.L."/>
            <person name="Williams K.H."/>
            <person name="Hubbard S.S."/>
            <person name="Banfield J.F."/>
        </authorList>
    </citation>
    <scope>NUCLEOTIDE SEQUENCE [LARGE SCALE GENOMIC DNA]</scope>
</reference>
<keyword evidence="8 9" id="KW-0131">Cell cycle</keyword>
<comment type="function">
    <text evidence="9">Part of the ABC transporter FtsEX involved in cellular division.</text>
</comment>
<dbReference type="FunFam" id="3.40.50.300:FF:000056">
    <property type="entry name" value="Cell division ATP-binding protein FtsE"/>
    <property type="match status" value="1"/>
</dbReference>
<evidence type="ECO:0000256" key="7">
    <source>
        <dbReference type="ARBA" id="ARBA00023136"/>
    </source>
</evidence>
<evidence type="ECO:0000256" key="9">
    <source>
        <dbReference type="RuleBase" id="RU365094"/>
    </source>
</evidence>
<dbReference type="PANTHER" id="PTHR24220">
    <property type="entry name" value="IMPORT ATP-BINDING PROTEIN"/>
    <property type="match status" value="1"/>
</dbReference>
<organism evidence="11 12">
    <name type="scientific">Candidatus Nealsonbacteria bacterium RBG_13_36_15</name>
    <dbReference type="NCBI Taxonomy" id="1801660"/>
    <lineage>
        <taxon>Bacteria</taxon>
        <taxon>Candidatus Nealsoniibacteriota</taxon>
    </lineage>
</organism>
<evidence type="ECO:0000256" key="8">
    <source>
        <dbReference type="ARBA" id="ARBA00023306"/>
    </source>
</evidence>
<dbReference type="EMBL" id="MHLV01000020">
    <property type="protein sequence ID" value="OGZ17568.1"/>
    <property type="molecule type" value="Genomic_DNA"/>
</dbReference>
<dbReference type="InterPro" id="IPR015854">
    <property type="entry name" value="ABC_transpr_LolD-like"/>
</dbReference>
<comment type="caution">
    <text evidence="11">The sequence shown here is derived from an EMBL/GenBank/DDBJ whole genome shotgun (WGS) entry which is preliminary data.</text>
</comment>
<keyword evidence="4 9" id="KW-0132">Cell division</keyword>
<dbReference type="PROSITE" id="PS00211">
    <property type="entry name" value="ABC_TRANSPORTER_1"/>
    <property type="match status" value="1"/>
</dbReference>
<keyword evidence="6 9" id="KW-0067">ATP-binding</keyword>
<evidence type="ECO:0000256" key="2">
    <source>
        <dbReference type="ARBA" id="ARBA00020019"/>
    </source>
</evidence>
<evidence type="ECO:0000259" key="10">
    <source>
        <dbReference type="PROSITE" id="PS50893"/>
    </source>
</evidence>